<evidence type="ECO:0000256" key="14">
    <source>
        <dbReference type="SAM" id="MobiDB-lite"/>
    </source>
</evidence>
<dbReference type="InterPro" id="IPR020546">
    <property type="entry name" value="ATP_synth_F1_dsu/esu_N"/>
</dbReference>
<comment type="similarity">
    <text evidence="3 12 13">Belongs to the ATPase epsilon chain family.</text>
</comment>
<feature type="region of interest" description="Disordered" evidence="14">
    <location>
        <begin position="96"/>
        <end position="115"/>
    </location>
</feature>
<dbReference type="RefSeq" id="WP_317698059.1">
    <property type="nucleotide sequence ID" value="NZ_AP026801.1"/>
</dbReference>
<dbReference type="CDD" id="cd12152">
    <property type="entry name" value="F1-ATPase_delta"/>
    <property type="match status" value="1"/>
</dbReference>
<dbReference type="Gene3D" id="2.60.15.10">
    <property type="entry name" value="F0F1 ATP synthase delta/epsilon subunit, N-terminal"/>
    <property type="match status" value="1"/>
</dbReference>
<dbReference type="Pfam" id="PF00401">
    <property type="entry name" value="ATP-synt_DE"/>
    <property type="match status" value="1"/>
</dbReference>
<dbReference type="InterPro" id="IPR020547">
    <property type="entry name" value="ATP_synth_F1_esu_C"/>
</dbReference>
<feature type="domain" description="ATP synthase F1 complex delta/epsilon subunit N-terminal" evidence="16">
    <location>
        <begin position="7"/>
        <end position="86"/>
    </location>
</feature>
<comment type="subcellular location">
    <subcellularLocation>
        <location evidence="2 12">Cell membrane</location>
        <topology evidence="2 12">Peripheral membrane protein</topology>
    </subcellularLocation>
</comment>
<dbReference type="EMBL" id="AP026801">
    <property type="protein sequence ID" value="BDR56187.1"/>
    <property type="molecule type" value="Genomic_DNA"/>
</dbReference>
<dbReference type="Pfam" id="PF02823">
    <property type="entry name" value="ATP-synt_DE_N"/>
    <property type="match status" value="1"/>
</dbReference>
<keyword evidence="5 12" id="KW-0813">Transport</keyword>
<dbReference type="Gene3D" id="1.20.5.440">
    <property type="entry name" value="ATP synthase delta/epsilon subunit, C-terminal domain"/>
    <property type="match status" value="1"/>
</dbReference>
<dbReference type="PANTHER" id="PTHR13822">
    <property type="entry name" value="ATP SYNTHASE DELTA/EPSILON CHAIN"/>
    <property type="match status" value="1"/>
</dbReference>
<organism evidence="17 18">
    <name type="scientific">Xylocopilactobacillus apis</name>
    <dbReference type="NCBI Taxonomy" id="2932183"/>
    <lineage>
        <taxon>Bacteria</taxon>
        <taxon>Bacillati</taxon>
        <taxon>Bacillota</taxon>
        <taxon>Bacilli</taxon>
        <taxon>Lactobacillales</taxon>
        <taxon>Lactobacillaceae</taxon>
        <taxon>Xylocopilactobacillus</taxon>
    </lineage>
</organism>
<dbReference type="GO" id="GO:0045259">
    <property type="term" value="C:proton-transporting ATP synthase complex"/>
    <property type="evidence" value="ECO:0007669"/>
    <property type="project" value="UniProtKB-KW"/>
</dbReference>
<evidence type="ECO:0000256" key="1">
    <source>
        <dbReference type="ARBA" id="ARBA00003543"/>
    </source>
</evidence>
<evidence type="ECO:0000313" key="18">
    <source>
        <dbReference type="Proteomes" id="UP001321804"/>
    </source>
</evidence>
<dbReference type="KEGG" id="xak:KIMC2_07490"/>
<comment type="function">
    <text evidence="1 12">Produces ATP from ADP in the presence of a proton gradient across the membrane.</text>
</comment>
<dbReference type="SUPFAM" id="SSF51344">
    <property type="entry name" value="Epsilon subunit of F1F0-ATP synthase N-terminal domain"/>
    <property type="match status" value="1"/>
</dbReference>
<accession>A0AAU9DHH3</accession>
<keyword evidence="12" id="KW-1003">Cell membrane</keyword>
<evidence type="ECO:0000256" key="2">
    <source>
        <dbReference type="ARBA" id="ARBA00004202"/>
    </source>
</evidence>
<protein>
    <recommendedName>
        <fullName evidence="4 12">ATP synthase epsilon chain</fullName>
    </recommendedName>
    <alternativeName>
        <fullName evidence="11 12">ATP synthase F1 sector epsilon subunit</fullName>
    </alternativeName>
    <alternativeName>
        <fullName evidence="10 12">F-ATPase epsilon subunit</fullName>
    </alternativeName>
</protein>
<feature type="domain" description="ATP synthase epsilon subunit C-terminal" evidence="15">
    <location>
        <begin position="91"/>
        <end position="137"/>
    </location>
</feature>
<evidence type="ECO:0000256" key="3">
    <source>
        <dbReference type="ARBA" id="ARBA00005712"/>
    </source>
</evidence>
<dbReference type="GO" id="GO:0005886">
    <property type="term" value="C:plasma membrane"/>
    <property type="evidence" value="ECO:0007669"/>
    <property type="project" value="UniProtKB-SubCell"/>
</dbReference>
<dbReference type="HAMAP" id="MF_00530">
    <property type="entry name" value="ATP_synth_epsil_bac"/>
    <property type="match status" value="1"/>
</dbReference>
<evidence type="ECO:0000256" key="5">
    <source>
        <dbReference type="ARBA" id="ARBA00022448"/>
    </source>
</evidence>
<keyword evidence="18" id="KW-1185">Reference proteome</keyword>
<evidence type="ECO:0000256" key="7">
    <source>
        <dbReference type="ARBA" id="ARBA00023136"/>
    </source>
</evidence>
<dbReference type="PANTHER" id="PTHR13822:SF10">
    <property type="entry name" value="ATP SYNTHASE EPSILON CHAIN, CHLOROPLASTIC"/>
    <property type="match status" value="1"/>
</dbReference>
<evidence type="ECO:0000256" key="13">
    <source>
        <dbReference type="RuleBase" id="RU003656"/>
    </source>
</evidence>
<dbReference type="GO" id="GO:0005524">
    <property type="term" value="F:ATP binding"/>
    <property type="evidence" value="ECO:0007669"/>
    <property type="project" value="UniProtKB-UniRule"/>
</dbReference>
<reference evidence="17 18" key="1">
    <citation type="journal article" date="2023" name="Microbiol. Spectr.">
        <title>Symbiosis of Carpenter Bees with Uncharacterized Lactic Acid Bacteria Showing NAD Auxotrophy.</title>
        <authorList>
            <person name="Kawasaki S."/>
            <person name="Ozawa K."/>
            <person name="Mori T."/>
            <person name="Yamamoto A."/>
            <person name="Ito M."/>
            <person name="Ohkuma M."/>
            <person name="Sakamoto M."/>
            <person name="Matsutani M."/>
        </authorList>
    </citation>
    <scope>NUCLEOTIDE SEQUENCE [LARGE SCALE GENOMIC DNA]</scope>
    <source>
        <strain evidence="17 18">KimC2</strain>
    </source>
</reference>
<keyword evidence="9 12" id="KW-0066">ATP synthesis</keyword>
<comment type="subunit">
    <text evidence="12 13">F-type ATPases have 2 components, CF(1) - the catalytic core - and CF(0) - the membrane proton channel. CF(1) has five subunits: alpha(3), beta(3), gamma(1), delta(1), epsilon(1). CF(0) has three main subunits: a, b and c.</text>
</comment>
<keyword evidence="6 12" id="KW-0406">Ion transport</keyword>
<evidence type="ECO:0000256" key="11">
    <source>
        <dbReference type="ARBA" id="ARBA00031795"/>
    </source>
</evidence>
<keyword evidence="7 12" id="KW-0472">Membrane</keyword>
<dbReference type="InterPro" id="IPR001469">
    <property type="entry name" value="ATP_synth_F1_dsu/esu"/>
</dbReference>
<dbReference type="NCBIfam" id="TIGR01216">
    <property type="entry name" value="ATP_synt_epsi"/>
    <property type="match status" value="1"/>
</dbReference>
<evidence type="ECO:0000256" key="6">
    <source>
        <dbReference type="ARBA" id="ARBA00023065"/>
    </source>
</evidence>
<evidence type="ECO:0000259" key="15">
    <source>
        <dbReference type="Pfam" id="PF00401"/>
    </source>
</evidence>
<evidence type="ECO:0000256" key="12">
    <source>
        <dbReference type="HAMAP-Rule" id="MF_00530"/>
    </source>
</evidence>
<gene>
    <name evidence="12 17" type="primary">atpC</name>
    <name evidence="17" type="ORF">KIMC2_07490</name>
</gene>
<evidence type="ECO:0000256" key="4">
    <source>
        <dbReference type="ARBA" id="ARBA00014480"/>
    </source>
</evidence>
<sequence>MSDDKVFQVNIVTPDGLVYDHRTTLVVVKAIGGEIGFQAKHEPALVSLQIAPVKIYRTNGQVQYVAVNGGFLEMDNNVATIVANTAERPSDIDVDRAQSAEERAKEKIEKAKREHDEAELRRATVALNRAINRINTVSLR</sequence>
<keyword evidence="8 12" id="KW-0139">CF(1)</keyword>
<dbReference type="InterPro" id="IPR036771">
    <property type="entry name" value="ATPsynth_dsu/esu_N"/>
</dbReference>
<evidence type="ECO:0000313" key="17">
    <source>
        <dbReference type="EMBL" id="BDR56187.1"/>
    </source>
</evidence>
<dbReference type="GO" id="GO:0046933">
    <property type="term" value="F:proton-transporting ATP synthase activity, rotational mechanism"/>
    <property type="evidence" value="ECO:0007669"/>
    <property type="project" value="UniProtKB-UniRule"/>
</dbReference>
<dbReference type="SUPFAM" id="SSF46604">
    <property type="entry name" value="Epsilon subunit of F1F0-ATP synthase C-terminal domain"/>
    <property type="match status" value="1"/>
</dbReference>
<evidence type="ECO:0000256" key="8">
    <source>
        <dbReference type="ARBA" id="ARBA00023196"/>
    </source>
</evidence>
<keyword evidence="12" id="KW-0375">Hydrogen ion transport</keyword>
<evidence type="ECO:0000256" key="9">
    <source>
        <dbReference type="ARBA" id="ARBA00023310"/>
    </source>
</evidence>
<dbReference type="NCBIfam" id="NF001846">
    <property type="entry name" value="PRK00571.1-3"/>
    <property type="match status" value="1"/>
</dbReference>
<proteinExistence type="inferred from homology"/>
<evidence type="ECO:0000259" key="16">
    <source>
        <dbReference type="Pfam" id="PF02823"/>
    </source>
</evidence>
<name>A0AAU9DHH3_9LACO</name>
<dbReference type="InterPro" id="IPR036794">
    <property type="entry name" value="ATP_F1_dsu/esu_C_sf"/>
</dbReference>
<dbReference type="AlphaFoldDB" id="A0AAU9DHH3"/>
<evidence type="ECO:0000256" key="10">
    <source>
        <dbReference type="ARBA" id="ARBA00030215"/>
    </source>
</evidence>
<dbReference type="Proteomes" id="UP001321804">
    <property type="component" value="Chromosome"/>
</dbReference>